<dbReference type="EMBL" id="ABCS01000095">
    <property type="protein sequence ID" value="EDM75328.1"/>
    <property type="molecule type" value="Genomic_DNA"/>
</dbReference>
<sequence>MAEVASSGAYPWNELTVVLEPGATASSAVLRHEADTDVGSPRLLVQVLRAEGEAEPIALSDDELTASAGWPAPIGG</sequence>
<reference evidence="1 2" key="1">
    <citation type="submission" date="2007-06" db="EMBL/GenBank/DDBJ databases">
        <authorList>
            <person name="Shimkets L."/>
            <person name="Ferriera S."/>
            <person name="Johnson J."/>
            <person name="Kravitz S."/>
            <person name="Beeson K."/>
            <person name="Sutton G."/>
            <person name="Rogers Y.-H."/>
            <person name="Friedman R."/>
            <person name="Frazier M."/>
            <person name="Venter J.C."/>
        </authorList>
    </citation>
    <scope>NUCLEOTIDE SEQUENCE [LARGE SCALE GENOMIC DNA]</scope>
    <source>
        <strain evidence="1 2">SIR-1</strain>
    </source>
</reference>
<organism evidence="1 2">
    <name type="scientific">Plesiocystis pacifica SIR-1</name>
    <dbReference type="NCBI Taxonomy" id="391625"/>
    <lineage>
        <taxon>Bacteria</taxon>
        <taxon>Pseudomonadati</taxon>
        <taxon>Myxococcota</taxon>
        <taxon>Polyangia</taxon>
        <taxon>Nannocystales</taxon>
        <taxon>Nannocystaceae</taxon>
        <taxon>Plesiocystis</taxon>
    </lineage>
</organism>
<dbReference type="AlphaFoldDB" id="A6GFL4"/>
<keyword evidence="2" id="KW-1185">Reference proteome</keyword>
<gene>
    <name evidence="1" type="ORF">PPSIR1_01092</name>
</gene>
<dbReference type="Proteomes" id="UP000005801">
    <property type="component" value="Unassembled WGS sequence"/>
</dbReference>
<comment type="caution">
    <text evidence="1">The sequence shown here is derived from an EMBL/GenBank/DDBJ whole genome shotgun (WGS) entry which is preliminary data.</text>
</comment>
<proteinExistence type="predicted"/>
<dbReference type="RefSeq" id="WP_006975504.1">
    <property type="nucleotide sequence ID" value="NZ_ABCS01000095.1"/>
</dbReference>
<protein>
    <submittedName>
        <fullName evidence="1">Uncharacterized protein</fullName>
    </submittedName>
</protein>
<accession>A6GFL4</accession>
<evidence type="ECO:0000313" key="2">
    <source>
        <dbReference type="Proteomes" id="UP000005801"/>
    </source>
</evidence>
<name>A6GFL4_9BACT</name>
<evidence type="ECO:0000313" key="1">
    <source>
        <dbReference type="EMBL" id="EDM75328.1"/>
    </source>
</evidence>